<proteinExistence type="predicted"/>
<sequence length="122" mass="14075">MIILLAFLYILNAIAYFYAYKAGFSLLRYMWKEKNIDVYLGTEIIFLIITSLIVFTNQPLNWIIAILMFLHLIGIAWLVGNPSSFYRMAEESINLDQATVENGVVLMFLIYAGLALFSRMVF</sequence>
<keyword evidence="1" id="KW-1133">Transmembrane helix</keyword>
<organism evidence="2 3">
    <name type="scientific">SAR86 cluster bacterium</name>
    <dbReference type="NCBI Taxonomy" id="2030880"/>
    <lineage>
        <taxon>Bacteria</taxon>
        <taxon>Pseudomonadati</taxon>
        <taxon>Pseudomonadota</taxon>
        <taxon>Gammaproteobacteria</taxon>
        <taxon>SAR86 cluster</taxon>
    </lineage>
</organism>
<feature type="transmembrane region" description="Helical" evidence="1">
    <location>
        <begin position="38"/>
        <end position="55"/>
    </location>
</feature>
<dbReference type="EMBL" id="JADHQD010000022">
    <property type="protein sequence ID" value="MBL6818526.1"/>
    <property type="molecule type" value="Genomic_DNA"/>
</dbReference>
<name>A0A937I9S4_9GAMM</name>
<evidence type="ECO:0000313" key="2">
    <source>
        <dbReference type="EMBL" id="MBL6818526.1"/>
    </source>
</evidence>
<dbReference type="AlphaFoldDB" id="A0A937I9S4"/>
<gene>
    <name evidence="2" type="ORF">ISQ64_03880</name>
</gene>
<feature type="transmembrane region" description="Helical" evidence="1">
    <location>
        <begin position="100"/>
        <end position="117"/>
    </location>
</feature>
<protein>
    <submittedName>
        <fullName evidence="2">Uncharacterized protein</fullName>
    </submittedName>
</protein>
<reference evidence="2" key="1">
    <citation type="submission" date="2020-10" db="EMBL/GenBank/DDBJ databases">
        <title>Microbiome of the Black Sea water column analyzed by genome centric metagenomics.</title>
        <authorList>
            <person name="Cabello-Yeves P.J."/>
            <person name="Callieri C."/>
            <person name="Picazo A."/>
            <person name="Mehrshad M."/>
            <person name="Haro-Moreno J.M."/>
            <person name="Roda-Garcia J."/>
            <person name="Dzembekova N."/>
            <person name="Slabakova V."/>
            <person name="Slabakova N."/>
            <person name="Moncheva S."/>
            <person name="Rodriguez-Valera F."/>
        </authorList>
    </citation>
    <scope>NUCLEOTIDE SEQUENCE</scope>
    <source>
        <strain evidence="2">BS307-5m-G50</strain>
    </source>
</reference>
<feature type="transmembrane region" description="Helical" evidence="1">
    <location>
        <begin position="62"/>
        <end position="80"/>
    </location>
</feature>
<keyword evidence="1" id="KW-0812">Transmembrane</keyword>
<keyword evidence="1" id="KW-0472">Membrane</keyword>
<dbReference type="Proteomes" id="UP000711391">
    <property type="component" value="Unassembled WGS sequence"/>
</dbReference>
<comment type="caution">
    <text evidence="2">The sequence shown here is derived from an EMBL/GenBank/DDBJ whole genome shotgun (WGS) entry which is preliminary data.</text>
</comment>
<accession>A0A937I9S4</accession>
<evidence type="ECO:0000256" key="1">
    <source>
        <dbReference type="SAM" id="Phobius"/>
    </source>
</evidence>
<evidence type="ECO:0000313" key="3">
    <source>
        <dbReference type="Proteomes" id="UP000711391"/>
    </source>
</evidence>